<dbReference type="InterPro" id="IPR040256">
    <property type="entry name" value="At4g02000-like"/>
</dbReference>
<reference evidence="2" key="1">
    <citation type="journal article" date="2023" name="Plant J.">
        <title>Genome sequences and population genomics provide insights into the demographic history, inbreeding, and mutation load of two 'living fossil' tree species of Dipteronia.</title>
        <authorList>
            <person name="Feng Y."/>
            <person name="Comes H.P."/>
            <person name="Chen J."/>
            <person name="Zhu S."/>
            <person name="Lu R."/>
            <person name="Zhang X."/>
            <person name="Li P."/>
            <person name="Qiu J."/>
            <person name="Olsen K.M."/>
            <person name="Qiu Y."/>
        </authorList>
    </citation>
    <scope>NUCLEOTIDE SEQUENCE</scope>
    <source>
        <strain evidence="2">NBL</strain>
    </source>
</reference>
<feature type="domain" description="Zinc knuckle CX2CX4HX4C" evidence="1">
    <location>
        <begin position="52"/>
        <end position="93"/>
    </location>
</feature>
<dbReference type="Pfam" id="PF14392">
    <property type="entry name" value="zf-CCHC_4"/>
    <property type="match status" value="1"/>
</dbReference>
<dbReference type="Proteomes" id="UP001281410">
    <property type="component" value="Unassembled WGS sequence"/>
</dbReference>
<evidence type="ECO:0000313" key="3">
    <source>
        <dbReference type="Proteomes" id="UP001281410"/>
    </source>
</evidence>
<name>A0AAD9ZJ02_9ROSI</name>
<dbReference type="AlphaFoldDB" id="A0AAD9ZJ02"/>
<proteinExistence type="predicted"/>
<evidence type="ECO:0000313" key="2">
    <source>
        <dbReference type="EMBL" id="KAK3183171.1"/>
    </source>
</evidence>
<comment type="caution">
    <text evidence="2">The sequence shown here is derived from an EMBL/GenBank/DDBJ whole genome shotgun (WGS) entry which is preliminary data.</text>
</comment>
<evidence type="ECO:0000259" key="1">
    <source>
        <dbReference type="Pfam" id="PF14392"/>
    </source>
</evidence>
<gene>
    <name evidence="2" type="ORF">Dsin_030457</name>
</gene>
<dbReference type="PANTHER" id="PTHR31286">
    <property type="entry name" value="GLYCINE-RICH CELL WALL STRUCTURAL PROTEIN 1.8-LIKE"/>
    <property type="match status" value="1"/>
</dbReference>
<keyword evidence="3" id="KW-1185">Reference proteome</keyword>
<dbReference type="InterPro" id="IPR025836">
    <property type="entry name" value="Zn_knuckle_CX2CX4HX4C"/>
</dbReference>
<accession>A0AAD9ZJ02</accession>
<sequence>MSVWVRLSKLAMEWIDVDPLRIVGGMLGITYKVDPISESQARGRFVRICVEIDVTKPLKSTLNVEDRSIKVEYECLGLISFNCGRIGHSTEVCMEGKIEHIEEV</sequence>
<protein>
    <recommendedName>
        <fullName evidence="1">Zinc knuckle CX2CX4HX4C domain-containing protein</fullName>
    </recommendedName>
</protein>
<dbReference type="PANTHER" id="PTHR31286:SF99">
    <property type="entry name" value="DUF4283 DOMAIN-CONTAINING PROTEIN"/>
    <property type="match status" value="1"/>
</dbReference>
<dbReference type="EMBL" id="JANJYJ010000010">
    <property type="protein sequence ID" value="KAK3183171.1"/>
    <property type="molecule type" value="Genomic_DNA"/>
</dbReference>
<organism evidence="2 3">
    <name type="scientific">Dipteronia sinensis</name>
    <dbReference type="NCBI Taxonomy" id="43782"/>
    <lineage>
        <taxon>Eukaryota</taxon>
        <taxon>Viridiplantae</taxon>
        <taxon>Streptophyta</taxon>
        <taxon>Embryophyta</taxon>
        <taxon>Tracheophyta</taxon>
        <taxon>Spermatophyta</taxon>
        <taxon>Magnoliopsida</taxon>
        <taxon>eudicotyledons</taxon>
        <taxon>Gunneridae</taxon>
        <taxon>Pentapetalae</taxon>
        <taxon>rosids</taxon>
        <taxon>malvids</taxon>
        <taxon>Sapindales</taxon>
        <taxon>Sapindaceae</taxon>
        <taxon>Hippocastanoideae</taxon>
        <taxon>Acereae</taxon>
        <taxon>Dipteronia</taxon>
    </lineage>
</organism>